<dbReference type="Proteomes" id="UP000016511">
    <property type="component" value="Unassembled WGS sequence"/>
</dbReference>
<evidence type="ECO:0000313" key="2">
    <source>
        <dbReference type="Proteomes" id="UP000016511"/>
    </source>
</evidence>
<proteinExistence type="predicted"/>
<evidence type="ECO:0000313" key="1">
    <source>
        <dbReference type="EMBL" id="ERI08470.1"/>
    </source>
</evidence>
<name>U1X0G0_ANEAE</name>
<sequence length="47" mass="5382">MSCQHAKSGENKAGKGTFWYTESVENCMQTVKKQDSVCHPSIYCIYY</sequence>
<dbReference type="EMBL" id="AWSJ01000205">
    <property type="protein sequence ID" value="ERI08470.1"/>
    <property type="molecule type" value="Genomic_DNA"/>
</dbReference>
<dbReference type="HOGENOM" id="CLU_3164007_0_0_9"/>
<keyword evidence="2" id="KW-1185">Reference proteome</keyword>
<reference evidence="1 2" key="1">
    <citation type="submission" date="2013-08" db="EMBL/GenBank/DDBJ databases">
        <authorList>
            <person name="Weinstock G."/>
            <person name="Sodergren E."/>
            <person name="Wylie T."/>
            <person name="Fulton L."/>
            <person name="Fulton R."/>
            <person name="Fronick C."/>
            <person name="O'Laughlin M."/>
            <person name="Godfrey J."/>
            <person name="Miner T."/>
            <person name="Herter B."/>
            <person name="Appelbaum E."/>
            <person name="Cordes M."/>
            <person name="Lek S."/>
            <person name="Wollam A."/>
            <person name="Pepin K.H."/>
            <person name="Palsikar V.B."/>
            <person name="Mitreva M."/>
            <person name="Wilson R.K."/>
        </authorList>
    </citation>
    <scope>NUCLEOTIDE SEQUENCE [LARGE SCALE GENOMIC DNA]</scope>
    <source>
        <strain evidence="1 2">ATCC 12856</strain>
    </source>
</reference>
<dbReference type="AlphaFoldDB" id="U1X0G0"/>
<accession>U1X0G0</accession>
<organism evidence="1 2">
    <name type="scientific">Aneurinibacillus aneurinilyticus ATCC 12856</name>
    <dbReference type="NCBI Taxonomy" id="649747"/>
    <lineage>
        <taxon>Bacteria</taxon>
        <taxon>Bacillati</taxon>
        <taxon>Bacillota</taxon>
        <taxon>Bacilli</taxon>
        <taxon>Bacillales</taxon>
        <taxon>Paenibacillaceae</taxon>
        <taxon>Aneurinibacillus group</taxon>
        <taxon>Aneurinibacillus</taxon>
    </lineage>
</organism>
<protein>
    <submittedName>
        <fullName evidence="1">Uncharacterized protein</fullName>
    </submittedName>
</protein>
<comment type="caution">
    <text evidence="1">The sequence shown here is derived from an EMBL/GenBank/DDBJ whole genome shotgun (WGS) entry which is preliminary data.</text>
</comment>
<gene>
    <name evidence="1" type="ORF">HMPREF0083_03456</name>
</gene>